<feature type="compositionally biased region" description="Low complexity" evidence="7">
    <location>
        <begin position="97"/>
        <end position="109"/>
    </location>
</feature>
<dbReference type="Pfam" id="PF02045">
    <property type="entry name" value="CBFB_NFYA"/>
    <property type="match status" value="2"/>
</dbReference>
<name>A0A177T9H1_9BASI</name>
<sequence length="630" mass="65783">MNGFLPSAASNSAATSSLPSYTLSPAALLASTTSTTTTATSSSRSSSPSTIATTTTTTTSPSLLSAQPPSFWTPLAAAMAQTFQPMQPPPPFKRQRTSTSTGLTSSNTTADPQAMLIPPSASTSSVLHYPPHFSPPSPSFAFDDDSNVFSPSALSPLHHSTSSDPFPFPFIDTSSGLMPLPLPELRNDPHSISVHHLDPARSDPSSLLSPYAAPSSTLFLPPQQQQHLQSQPMAHLQAQSIPIPGMLPPTASSATNNAYSATPNYAHLLNNNPTSSTLQHLSTGVHPSASSPSYSVPLALNFAAGQSAIPTYPPPQPPATESNAPPRRARNTKRKANEGEEGAASTSAPTSKKGRKKKESQSQAQAQTQHNKDIESLLSSSAQPMSSSYTSSSTASVRAGLPATAATVANDDEPLYVNAKQYNRILARRASRARMHQSHARKLLQTAHRALNAAVSVGSEAGEEREKVEDELEQAIGALDLRSTLVAGPVADAGKEGEKGWDDEAKLAQTVQLIFSAAAVAEEEEGEGKKADSSRRTQDAVRELKAALVRMGGPGSAGPGPGRASGSSLKNKKPYQHESRHKHAMRRPRGPGGRFLTADEIKALEAQQGQAPGAASGSGSGSNDAGSKAS</sequence>
<keyword evidence="2 6" id="KW-0805">Transcription regulation</keyword>
<evidence type="ECO:0000256" key="7">
    <source>
        <dbReference type="SAM" id="MobiDB-lite"/>
    </source>
</evidence>
<feature type="region of interest" description="Disordered" evidence="7">
    <location>
        <begin position="32"/>
        <end position="66"/>
    </location>
</feature>
<feature type="compositionally biased region" description="Gly residues" evidence="7">
    <location>
        <begin position="552"/>
        <end position="563"/>
    </location>
</feature>
<accession>A0A177T9H1</accession>
<evidence type="ECO:0000256" key="2">
    <source>
        <dbReference type="ARBA" id="ARBA00023015"/>
    </source>
</evidence>
<evidence type="ECO:0000256" key="6">
    <source>
        <dbReference type="RuleBase" id="RU367155"/>
    </source>
</evidence>
<keyword evidence="4 6" id="KW-0804">Transcription</keyword>
<keyword evidence="3 6" id="KW-0238">DNA-binding</keyword>
<feature type="region of interest" description="Disordered" evidence="7">
    <location>
        <begin position="83"/>
        <end position="115"/>
    </location>
</feature>
<dbReference type="GO" id="GO:0005634">
    <property type="term" value="C:nucleus"/>
    <property type="evidence" value="ECO:0007669"/>
    <property type="project" value="UniProtKB-SubCell"/>
</dbReference>
<dbReference type="GO" id="GO:0003677">
    <property type="term" value="F:DNA binding"/>
    <property type="evidence" value="ECO:0007669"/>
    <property type="project" value="UniProtKB-KW"/>
</dbReference>
<protein>
    <recommendedName>
        <fullName evidence="6">Transcriptional activator HAP2</fullName>
    </recommendedName>
</protein>
<dbReference type="InterPro" id="IPR001289">
    <property type="entry name" value="NFYA"/>
</dbReference>
<gene>
    <name evidence="8" type="ORF">A4X13_0g6342</name>
</gene>
<evidence type="ECO:0000256" key="4">
    <source>
        <dbReference type="ARBA" id="ARBA00023163"/>
    </source>
</evidence>
<evidence type="ECO:0000313" key="9">
    <source>
        <dbReference type="Proteomes" id="UP000077521"/>
    </source>
</evidence>
<organism evidence="8 9">
    <name type="scientific">Tilletia indica</name>
    <dbReference type="NCBI Taxonomy" id="43049"/>
    <lineage>
        <taxon>Eukaryota</taxon>
        <taxon>Fungi</taxon>
        <taxon>Dikarya</taxon>
        <taxon>Basidiomycota</taxon>
        <taxon>Ustilaginomycotina</taxon>
        <taxon>Exobasidiomycetes</taxon>
        <taxon>Tilletiales</taxon>
        <taxon>Tilletiaceae</taxon>
        <taxon>Tilletia</taxon>
    </lineage>
</organism>
<dbReference type="Proteomes" id="UP000077521">
    <property type="component" value="Unassembled WGS sequence"/>
</dbReference>
<evidence type="ECO:0000256" key="1">
    <source>
        <dbReference type="ARBA" id="ARBA00004123"/>
    </source>
</evidence>
<dbReference type="PROSITE" id="PS51152">
    <property type="entry name" value="NFYA_HAP2_2"/>
    <property type="match status" value="2"/>
</dbReference>
<dbReference type="EMBL" id="LWDF02000592">
    <property type="protein sequence ID" value="KAE8244710.1"/>
    <property type="molecule type" value="Genomic_DNA"/>
</dbReference>
<keyword evidence="5 6" id="KW-0539">Nucleus</keyword>
<feature type="region of interest" description="Disordered" evidence="7">
    <location>
        <begin position="307"/>
        <end position="372"/>
    </location>
</feature>
<dbReference type="PANTHER" id="PTHR12632">
    <property type="entry name" value="TRANSCRIPTION FACTOR NF-Y ALPHA-RELATED"/>
    <property type="match status" value="1"/>
</dbReference>
<feature type="compositionally biased region" description="Basic residues" evidence="7">
    <location>
        <begin position="570"/>
        <end position="589"/>
    </location>
</feature>
<comment type="subcellular location">
    <subcellularLocation>
        <location evidence="1 6">Nucleus</location>
    </subcellularLocation>
</comment>
<evidence type="ECO:0000256" key="5">
    <source>
        <dbReference type="ARBA" id="ARBA00023242"/>
    </source>
</evidence>
<dbReference type="SMART" id="SM00521">
    <property type="entry name" value="CBF"/>
    <property type="match status" value="2"/>
</dbReference>
<comment type="subunit">
    <text evidence="6">Heterotrimer.</text>
</comment>
<dbReference type="Gene3D" id="6.10.250.2430">
    <property type="match status" value="2"/>
</dbReference>
<keyword evidence="9" id="KW-1185">Reference proteome</keyword>
<reference evidence="8" key="2">
    <citation type="journal article" date="2019" name="IMA Fungus">
        <title>Genome sequencing and comparison of five Tilletia species to identify candidate genes for the detection of regulated species infecting wheat.</title>
        <authorList>
            <person name="Nguyen H.D.T."/>
            <person name="Sultana T."/>
            <person name="Kesanakurti P."/>
            <person name="Hambleton S."/>
        </authorList>
    </citation>
    <scope>NUCLEOTIDE SEQUENCE</scope>
    <source>
        <strain evidence="8">DAOMC 236416</strain>
    </source>
</reference>
<evidence type="ECO:0000256" key="3">
    <source>
        <dbReference type="ARBA" id="ARBA00023125"/>
    </source>
</evidence>
<comment type="similarity">
    <text evidence="6">Belongs to the NFYA/HAP2 subunit family.</text>
</comment>
<feature type="region of interest" description="Disordered" evidence="7">
    <location>
        <begin position="550"/>
        <end position="630"/>
    </location>
</feature>
<reference evidence="8" key="1">
    <citation type="submission" date="2016-04" db="EMBL/GenBank/DDBJ databases">
        <authorList>
            <person name="Nguyen H.D."/>
            <person name="Samba Siva P."/>
            <person name="Cullis J."/>
            <person name="Levesque C.A."/>
            <person name="Hambleton S."/>
        </authorList>
    </citation>
    <scope>NUCLEOTIDE SEQUENCE</scope>
    <source>
        <strain evidence="8">DAOMC 236416</strain>
    </source>
</reference>
<comment type="caution">
    <text evidence="8">The sequence shown here is derived from an EMBL/GenBank/DDBJ whole genome shotgun (WGS) entry which is preliminary data.</text>
</comment>
<proteinExistence type="inferred from homology"/>
<evidence type="ECO:0000313" key="8">
    <source>
        <dbReference type="EMBL" id="KAE8244710.1"/>
    </source>
</evidence>
<comment type="function">
    <text evidence="6">Component of the sequence-specific heterotrimeric transcription factor (NF-Y) which specifically recognizes a 5'-CCAAT-3' box motif found in the promoters of its target genes.</text>
</comment>
<feature type="compositionally biased region" description="Low complexity" evidence="7">
    <location>
        <begin position="606"/>
        <end position="630"/>
    </location>
</feature>
<dbReference type="GO" id="GO:0003700">
    <property type="term" value="F:DNA-binding transcription factor activity"/>
    <property type="evidence" value="ECO:0007669"/>
    <property type="project" value="UniProtKB-UniRule"/>
</dbReference>
<dbReference type="AlphaFoldDB" id="A0A177T9H1"/>